<accession>A0A2U8QXF1</accession>
<protein>
    <submittedName>
        <fullName evidence="1">TIGR02117 family protein</fullName>
    </submittedName>
</protein>
<dbReference type="Proteomes" id="UP000245429">
    <property type="component" value="Chromosome"/>
</dbReference>
<keyword evidence="2" id="KW-1185">Reference proteome</keyword>
<dbReference type="EMBL" id="CP029463">
    <property type="protein sequence ID" value="AWM14485.1"/>
    <property type="molecule type" value="Genomic_DNA"/>
</dbReference>
<dbReference type="AlphaFoldDB" id="A0A2U8QXF1"/>
<reference evidence="1 2" key="1">
    <citation type="submission" date="2018-05" db="EMBL/GenBank/DDBJ databases">
        <title>Flavobacterium sp. MEBiC07310.</title>
        <authorList>
            <person name="Baek K."/>
        </authorList>
    </citation>
    <scope>NUCLEOTIDE SEQUENCE [LARGE SCALE GENOMIC DNA]</scope>
    <source>
        <strain evidence="1 2">MEBiC07310</strain>
    </source>
</reference>
<dbReference type="Pfam" id="PF09601">
    <property type="entry name" value="DUF2459"/>
    <property type="match status" value="1"/>
</dbReference>
<dbReference type="NCBIfam" id="TIGR02117">
    <property type="entry name" value="chp_urease_rgn"/>
    <property type="match status" value="1"/>
</dbReference>
<evidence type="ECO:0000313" key="2">
    <source>
        <dbReference type="Proteomes" id="UP000245429"/>
    </source>
</evidence>
<name>A0A2U8QXF1_9FLAO</name>
<sequence>MPKMIKIFKKAIRLTTFLLLFLVLYLISVVAVSYIPVNDEIVLKMSGNKVPVYILSNGVHTDIVVPVKNEIFDWSQKVKFEDVRAKNRQYEYVAFGWGDKGFYLDTPTWADLKTSTALKAVSGFNTTAMHVTFYEGIKEGKDCVKLWLSVGNYSKLVRFIQNSFQVEKDTYSKIRTNAVYGIHDVFYKAKGRYSLFYTCNTWVNQALKAADQKAALWTIFDFGIFHHYN</sequence>
<gene>
    <name evidence="1" type="ORF">DI487_11875</name>
</gene>
<organism evidence="1 2">
    <name type="scientific">Flavobacterium sediminis</name>
    <dbReference type="NCBI Taxonomy" id="2201181"/>
    <lineage>
        <taxon>Bacteria</taxon>
        <taxon>Pseudomonadati</taxon>
        <taxon>Bacteroidota</taxon>
        <taxon>Flavobacteriia</taxon>
        <taxon>Flavobacteriales</taxon>
        <taxon>Flavobacteriaceae</taxon>
        <taxon>Flavobacterium</taxon>
    </lineage>
</organism>
<evidence type="ECO:0000313" key="1">
    <source>
        <dbReference type="EMBL" id="AWM14485.1"/>
    </source>
</evidence>
<proteinExistence type="predicted"/>
<dbReference type="KEGG" id="fse:DI487_11875"/>
<dbReference type="OrthoDB" id="211174at2"/>
<dbReference type="InterPro" id="IPR011727">
    <property type="entry name" value="CHP02117"/>
</dbReference>